<organism evidence="2 3">
    <name type="scientific">Parathielavia appendiculata</name>
    <dbReference type="NCBI Taxonomy" id="2587402"/>
    <lineage>
        <taxon>Eukaryota</taxon>
        <taxon>Fungi</taxon>
        <taxon>Dikarya</taxon>
        <taxon>Ascomycota</taxon>
        <taxon>Pezizomycotina</taxon>
        <taxon>Sordariomycetes</taxon>
        <taxon>Sordariomycetidae</taxon>
        <taxon>Sordariales</taxon>
        <taxon>Chaetomiaceae</taxon>
        <taxon>Parathielavia</taxon>
    </lineage>
</organism>
<dbReference type="EMBL" id="MU853243">
    <property type="protein sequence ID" value="KAK4119885.1"/>
    <property type="molecule type" value="Genomic_DNA"/>
</dbReference>
<dbReference type="Proteomes" id="UP001302602">
    <property type="component" value="Unassembled WGS sequence"/>
</dbReference>
<gene>
    <name evidence="2" type="ORF">N657DRAFT_580806</name>
</gene>
<evidence type="ECO:0000313" key="3">
    <source>
        <dbReference type="Proteomes" id="UP001302602"/>
    </source>
</evidence>
<evidence type="ECO:0000256" key="1">
    <source>
        <dbReference type="SAM" id="MobiDB-lite"/>
    </source>
</evidence>
<reference evidence="2" key="2">
    <citation type="submission" date="2023-05" db="EMBL/GenBank/DDBJ databases">
        <authorList>
            <consortium name="Lawrence Berkeley National Laboratory"/>
            <person name="Steindorff A."/>
            <person name="Hensen N."/>
            <person name="Bonometti L."/>
            <person name="Westerberg I."/>
            <person name="Brannstrom I.O."/>
            <person name="Guillou S."/>
            <person name="Cros-Aarteil S."/>
            <person name="Calhoun S."/>
            <person name="Haridas S."/>
            <person name="Kuo A."/>
            <person name="Mondo S."/>
            <person name="Pangilinan J."/>
            <person name="Riley R."/>
            <person name="Labutti K."/>
            <person name="Andreopoulos B."/>
            <person name="Lipzen A."/>
            <person name="Chen C."/>
            <person name="Yanf M."/>
            <person name="Daum C."/>
            <person name="Ng V."/>
            <person name="Clum A."/>
            <person name="Ohm R."/>
            <person name="Martin F."/>
            <person name="Silar P."/>
            <person name="Natvig D."/>
            <person name="Lalanne C."/>
            <person name="Gautier V."/>
            <person name="Ament-Velasquez S.L."/>
            <person name="Kruys A."/>
            <person name="Hutchinson M.I."/>
            <person name="Powell A.J."/>
            <person name="Barry K."/>
            <person name="Miller A.N."/>
            <person name="Grigoriev I.V."/>
            <person name="Debuchy R."/>
            <person name="Gladieux P."/>
            <person name="Thoren M.H."/>
            <person name="Johannesson H."/>
        </authorList>
    </citation>
    <scope>NUCLEOTIDE SEQUENCE</scope>
    <source>
        <strain evidence="2">CBS 731.68</strain>
    </source>
</reference>
<feature type="non-terminal residue" evidence="2">
    <location>
        <position position="1"/>
    </location>
</feature>
<sequence>PRESDNMLPDKVQQEIPPDQEIQDLERQRTELKGSQFRIHSGNDEKRFEILADKIRNKENSARRT</sequence>
<comment type="caution">
    <text evidence="2">The sequence shown here is derived from an EMBL/GenBank/DDBJ whole genome shotgun (WGS) entry which is preliminary data.</text>
</comment>
<name>A0AAN6YZE7_9PEZI</name>
<dbReference type="GeneID" id="87826250"/>
<dbReference type="RefSeq" id="XP_062643658.1">
    <property type="nucleotide sequence ID" value="XM_062789480.1"/>
</dbReference>
<keyword evidence="3" id="KW-1185">Reference proteome</keyword>
<dbReference type="AlphaFoldDB" id="A0AAN6YZE7"/>
<proteinExistence type="predicted"/>
<evidence type="ECO:0000313" key="2">
    <source>
        <dbReference type="EMBL" id="KAK4119885.1"/>
    </source>
</evidence>
<reference evidence="2" key="1">
    <citation type="journal article" date="2023" name="Mol. Phylogenet. Evol.">
        <title>Genome-scale phylogeny and comparative genomics of the fungal order Sordariales.</title>
        <authorList>
            <person name="Hensen N."/>
            <person name="Bonometti L."/>
            <person name="Westerberg I."/>
            <person name="Brannstrom I.O."/>
            <person name="Guillou S."/>
            <person name="Cros-Aarteil S."/>
            <person name="Calhoun S."/>
            <person name="Haridas S."/>
            <person name="Kuo A."/>
            <person name="Mondo S."/>
            <person name="Pangilinan J."/>
            <person name="Riley R."/>
            <person name="LaButti K."/>
            <person name="Andreopoulos B."/>
            <person name="Lipzen A."/>
            <person name="Chen C."/>
            <person name="Yan M."/>
            <person name="Daum C."/>
            <person name="Ng V."/>
            <person name="Clum A."/>
            <person name="Steindorff A."/>
            <person name="Ohm R.A."/>
            <person name="Martin F."/>
            <person name="Silar P."/>
            <person name="Natvig D.O."/>
            <person name="Lalanne C."/>
            <person name="Gautier V."/>
            <person name="Ament-Velasquez S.L."/>
            <person name="Kruys A."/>
            <person name="Hutchinson M.I."/>
            <person name="Powell A.J."/>
            <person name="Barry K."/>
            <person name="Miller A.N."/>
            <person name="Grigoriev I.V."/>
            <person name="Debuchy R."/>
            <person name="Gladieux P."/>
            <person name="Hiltunen Thoren M."/>
            <person name="Johannesson H."/>
        </authorList>
    </citation>
    <scope>NUCLEOTIDE SEQUENCE</scope>
    <source>
        <strain evidence="2">CBS 731.68</strain>
    </source>
</reference>
<protein>
    <submittedName>
        <fullName evidence="2">Uncharacterized protein</fullName>
    </submittedName>
</protein>
<feature type="region of interest" description="Disordered" evidence="1">
    <location>
        <begin position="1"/>
        <end position="23"/>
    </location>
</feature>
<accession>A0AAN6YZE7</accession>